<accession>A0A482XHN7</accession>
<name>A0A482XHN7_LAOST</name>
<dbReference type="EMBL" id="QKKF02009718">
    <property type="protein sequence ID" value="RZF45164.1"/>
    <property type="molecule type" value="Genomic_DNA"/>
</dbReference>
<feature type="region of interest" description="Disordered" evidence="1">
    <location>
        <begin position="54"/>
        <end position="82"/>
    </location>
</feature>
<gene>
    <name evidence="2" type="ORF">LSTR_LSTR007127</name>
</gene>
<dbReference type="STRING" id="195883.A0A482XHN7"/>
<sequence length="150" mass="17052">MRDYGKSLSWPPPSTATRRHEPMLRAMCDRWRATMILRPYPRSEWPQLRMKALSQDGMASAQDEASSSSRLARQTPQLGSQSLRAQELTVTVANKFQCMLGNKSRHLRVEVSSETELAGFRKDAKNDIVYMLPPRFAIVQATNLHHPITA</sequence>
<organism evidence="2 3">
    <name type="scientific">Laodelphax striatellus</name>
    <name type="common">Small brown planthopper</name>
    <name type="synonym">Delphax striatella</name>
    <dbReference type="NCBI Taxonomy" id="195883"/>
    <lineage>
        <taxon>Eukaryota</taxon>
        <taxon>Metazoa</taxon>
        <taxon>Ecdysozoa</taxon>
        <taxon>Arthropoda</taxon>
        <taxon>Hexapoda</taxon>
        <taxon>Insecta</taxon>
        <taxon>Pterygota</taxon>
        <taxon>Neoptera</taxon>
        <taxon>Paraneoptera</taxon>
        <taxon>Hemiptera</taxon>
        <taxon>Auchenorrhyncha</taxon>
        <taxon>Fulgoroidea</taxon>
        <taxon>Delphacidae</taxon>
        <taxon>Criomorphinae</taxon>
        <taxon>Laodelphax</taxon>
    </lineage>
</organism>
<dbReference type="Proteomes" id="UP000291343">
    <property type="component" value="Unassembled WGS sequence"/>
</dbReference>
<dbReference type="AlphaFoldDB" id="A0A482XHN7"/>
<evidence type="ECO:0000313" key="3">
    <source>
        <dbReference type="Proteomes" id="UP000291343"/>
    </source>
</evidence>
<dbReference type="OrthoDB" id="6108017at2759"/>
<comment type="caution">
    <text evidence="2">The sequence shown here is derived from an EMBL/GenBank/DDBJ whole genome shotgun (WGS) entry which is preliminary data.</text>
</comment>
<keyword evidence="3" id="KW-1185">Reference proteome</keyword>
<protein>
    <submittedName>
        <fullName evidence="2">Uncharacterized protein</fullName>
    </submittedName>
</protein>
<reference evidence="2 3" key="1">
    <citation type="journal article" date="2017" name="Gigascience">
        <title>Genome sequence of the small brown planthopper, Laodelphax striatellus.</title>
        <authorList>
            <person name="Zhu J."/>
            <person name="Jiang F."/>
            <person name="Wang X."/>
            <person name="Yang P."/>
            <person name="Bao Y."/>
            <person name="Zhao W."/>
            <person name="Wang W."/>
            <person name="Lu H."/>
            <person name="Wang Q."/>
            <person name="Cui N."/>
            <person name="Li J."/>
            <person name="Chen X."/>
            <person name="Luo L."/>
            <person name="Yu J."/>
            <person name="Kang L."/>
            <person name="Cui F."/>
        </authorList>
    </citation>
    <scope>NUCLEOTIDE SEQUENCE [LARGE SCALE GENOMIC DNA]</scope>
    <source>
        <strain evidence="2">Lst14</strain>
    </source>
</reference>
<dbReference type="SMR" id="A0A482XHN7"/>
<evidence type="ECO:0000256" key="1">
    <source>
        <dbReference type="SAM" id="MobiDB-lite"/>
    </source>
</evidence>
<dbReference type="InParanoid" id="A0A482XHN7"/>
<feature type="compositionally biased region" description="Polar residues" evidence="1">
    <location>
        <begin position="63"/>
        <end position="82"/>
    </location>
</feature>
<evidence type="ECO:0000313" key="2">
    <source>
        <dbReference type="EMBL" id="RZF45164.1"/>
    </source>
</evidence>
<proteinExistence type="predicted"/>